<feature type="domain" description="HAMP" evidence="13">
    <location>
        <begin position="560"/>
        <end position="612"/>
    </location>
</feature>
<feature type="domain" description="HAMP" evidence="13">
    <location>
        <begin position="928"/>
        <end position="980"/>
    </location>
</feature>
<dbReference type="EMBL" id="BSPK01000034">
    <property type="protein sequence ID" value="GLS64259.1"/>
    <property type="molecule type" value="Genomic_DNA"/>
</dbReference>
<gene>
    <name evidence="14" type="ORF">GCM10007888_26400</name>
</gene>
<keyword evidence="6 14" id="KW-0418">Kinase</keyword>
<feature type="domain" description="HAMP" evidence="13">
    <location>
        <begin position="284"/>
        <end position="336"/>
    </location>
</feature>
<name>A0ABQ6DHC4_9HYPH</name>
<dbReference type="RefSeq" id="WP_238178892.1">
    <property type="nucleotide sequence ID" value="NZ_BPQW01000027.1"/>
</dbReference>
<dbReference type="PANTHER" id="PTHR45339:SF1">
    <property type="entry name" value="HYBRID SIGNAL TRANSDUCTION HISTIDINE KINASE J"/>
    <property type="match status" value="1"/>
</dbReference>
<evidence type="ECO:0000313" key="15">
    <source>
        <dbReference type="Proteomes" id="UP001156856"/>
    </source>
</evidence>
<dbReference type="PROSITE" id="PS50110">
    <property type="entry name" value="RESPONSE_REGULATORY"/>
    <property type="match status" value="3"/>
</dbReference>
<feature type="domain" description="Response regulatory" evidence="12">
    <location>
        <begin position="1648"/>
        <end position="1764"/>
    </location>
</feature>
<proteinExistence type="predicted"/>
<comment type="subcellular location">
    <subcellularLocation>
        <location evidence="2">Membrane</location>
    </subcellularLocation>
</comment>
<feature type="domain" description="HAMP" evidence="13">
    <location>
        <begin position="192"/>
        <end position="244"/>
    </location>
</feature>
<dbReference type="Gene3D" id="1.10.287.950">
    <property type="entry name" value="Methyl-accepting chemotaxis protein"/>
    <property type="match status" value="1"/>
</dbReference>
<dbReference type="Pfam" id="PF00512">
    <property type="entry name" value="HisKA"/>
    <property type="match status" value="1"/>
</dbReference>
<feature type="modified residue" description="4-aspartylphosphate" evidence="8">
    <location>
        <position position="1697"/>
    </location>
</feature>
<dbReference type="SUPFAM" id="SSF47384">
    <property type="entry name" value="Homodimeric domain of signal transducing histidine kinase"/>
    <property type="match status" value="1"/>
</dbReference>
<dbReference type="PANTHER" id="PTHR45339">
    <property type="entry name" value="HYBRID SIGNAL TRANSDUCTION HISTIDINE KINASE J"/>
    <property type="match status" value="1"/>
</dbReference>
<dbReference type="Pfam" id="PF00672">
    <property type="entry name" value="HAMP"/>
    <property type="match status" value="8"/>
</dbReference>
<evidence type="ECO:0000313" key="14">
    <source>
        <dbReference type="EMBL" id="GLS64259.1"/>
    </source>
</evidence>
<feature type="domain" description="HAMP" evidence="13">
    <location>
        <begin position="95"/>
        <end position="152"/>
    </location>
</feature>
<protein>
    <recommendedName>
        <fullName evidence="3">histidine kinase</fullName>
        <ecNumber evidence="3">2.7.13.3</ecNumber>
    </recommendedName>
</protein>
<dbReference type="CDD" id="cd17546">
    <property type="entry name" value="REC_hyHK_CKI1_RcsC-like"/>
    <property type="match status" value="1"/>
</dbReference>
<feature type="domain" description="HAMP" evidence="13">
    <location>
        <begin position="468"/>
        <end position="520"/>
    </location>
</feature>
<dbReference type="Proteomes" id="UP001156856">
    <property type="component" value="Unassembled WGS sequence"/>
</dbReference>
<dbReference type="SMART" id="SM00387">
    <property type="entry name" value="HATPase_c"/>
    <property type="match status" value="1"/>
</dbReference>
<evidence type="ECO:0000256" key="1">
    <source>
        <dbReference type="ARBA" id="ARBA00000085"/>
    </source>
</evidence>
<accession>A0ABQ6DHC4</accession>
<keyword evidence="15" id="KW-1185">Reference proteome</keyword>
<evidence type="ECO:0000259" key="13">
    <source>
        <dbReference type="PROSITE" id="PS50885"/>
    </source>
</evidence>
<dbReference type="InterPro" id="IPR005467">
    <property type="entry name" value="His_kinase_dom"/>
</dbReference>
<dbReference type="Pfam" id="PF00072">
    <property type="entry name" value="Response_reg"/>
    <property type="match status" value="3"/>
</dbReference>
<evidence type="ECO:0000256" key="10">
    <source>
        <dbReference type="SAM" id="MobiDB-lite"/>
    </source>
</evidence>
<dbReference type="PROSITE" id="PS50885">
    <property type="entry name" value="HAMP"/>
    <property type="match status" value="10"/>
</dbReference>
<dbReference type="InterPro" id="IPR029016">
    <property type="entry name" value="GAF-like_dom_sf"/>
</dbReference>
<dbReference type="PRINTS" id="PR00344">
    <property type="entry name" value="BCTRLSENSOR"/>
</dbReference>
<keyword evidence="4 8" id="KW-0597">Phosphoprotein</keyword>
<dbReference type="SUPFAM" id="SSF52172">
    <property type="entry name" value="CheY-like"/>
    <property type="match status" value="3"/>
</dbReference>
<feature type="modified residue" description="4-aspartylphosphate" evidence="8">
    <location>
        <position position="1842"/>
    </location>
</feature>
<comment type="caution">
    <text evidence="14">The sequence shown here is derived from an EMBL/GenBank/DDBJ whole genome shotgun (WGS) entry which is preliminary data.</text>
</comment>
<evidence type="ECO:0000256" key="7">
    <source>
        <dbReference type="ARBA" id="ARBA00023012"/>
    </source>
</evidence>
<dbReference type="GO" id="GO:0016301">
    <property type="term" value="F:kinase activity"/>
    <property type="evidence" value="ECO:0007669"/>
    <property type="project" value="UniProtKB-KW"/>
</dbReference>
<evidence type="ECO:0000256" key="2">
    <source>
        <dbReference type="ARBA" id="ARBA00004370"/>
    </source>
</evidence>
<dbReference type="Gene3D" id="3.30.450.40">
    <property type="match status" value="1"/>
</dbReference>
<feature type="modified residue" description="4-aspartylphosphate" evidence="8">
    <location>
        <position position="1575"/>
    </location>
</feature>
<dbReference type="InterPro" id="IPR036097">
    <property type="entry name" value="HisK_dim/P_sf"/>
</dbReference>
<feature type="domain" description="HAMP" evidence="13">
    <location>
        <begin position="652"/>
        <end position="704"/>
    </location>
</feature>
<comment type="catalytic activity">
    <reaction evidence="1">
        <text>ATP + protein L-histidine = ADP + protein N-phospho-L-histidine.</text>
        <dbReference type="EC" id="2.7.13.3"/>
    </reaction>
</comment>
<dbReference type="CDD" id="cd16922">
    <property type="entry name" value="HATPase_EvgS-ArcB-TorS-like"/>
    <property type="match status" value="1"/>
</dbReference>
<keyword evidence="14" id="KW-0560">Oxidoreductase</keyword>
<dbReference type="SMART" id="SM00448">
    <property type="entry name" value="REC"/>
    <property type="match status" value="3"/>
</dbReference>
<dbReference type="InterPro" id="IPR003594">
    <property type="entry name" value="HATPase_dom"/>
</dbReference>
<dbReference type="InterPro" id="IPR004358">
    <property type="entry name" value="Sig_transdc_His_kin-like_C"/>
</dbReference>
<dbReference type="EC" id="2.7.13.3" evidence="3"/>
<dbReference type="InterPro" id="IPR003018">
    <property type="entry name" value="GAF"/>
</dbReference>
<dbReference type="SUPFAM" id="SSF55781">
    <property type="entry name" value="GAF domain-like"/>
    <property type="match status" value="1"/>
</dbReference>
<dbReference type="CDD" id="cd00082">
    <property type="entry name" value="HisKA"/>
    <property type="match status" value="1"/>
</dbReference>
<keyword evidence="9" id="KW-0175">Coiled coil</keyword>
<feature type="region of interest" description="Disordered" evidence="10">
    <location>
        <begin position="1913"/>
        <end position="1932"/>
    </location>
</feature>
<feature type="domain" description="Response regulatory" evidence="12">
    <location>
        <begin position="1526"/>
        <end position="1639"/>
    </location>
</feature>
<dbReference type="InterPro" id="IPR011006">
    <property type="entry name" value="CheY-like_superfamily"/>
</dbReference>
<dbReference type="Gene3D" id="1.20.120.1530">
    <property type="match status" value="6"/>
</dbReference>
<evidence type="ECO:0000259" key="11">
    <source>
        <dbReference type="PROSITE" id="PS50109"/>
    </source>
</evidence>
<evidence type="ECO:0000256" key="8">
    <source>
        <dbReference type="PROSITE-ProRule" id="PRU00169"/>
    </source>
</evidence>
<dbReference type="CDD" id="cd00156">
    <property type="entry name" value="REC"/>
    <property type="match status" value="1"/>
</dbReference>
<dbReference type="CDD" id="cd06225">
    <property type="entry name" value="HAMP"/>
    <property type="match status" value="9"/>
</dbReference>
<dbReference type="SMART" id="SM00388">
    <property type="entry name" value="HisKA"/>
    <property type="match status" value="1"/>
</dbReference>
<dbReference type="InterPro" id="IPR001789">
    <property type="entry name" value="Sig_transdc_resp-reg_receiver"/>
</dbReference>
<organism evidence="14 15">
    <name type="scientific">Methylobacterium oxalidis</name>
    <dbReference type="NCBI Taxonomy" id="944322"/>
    <lineage>
        <taxon>Bacteria</taxon>
        <taxon>Pseudomonadati</taxon>
        <taxon>Pseudomonadota</taxon>
        <taxon>Alphaproteobacteria</taxon>
        <taxon>Hyphomicrobiales</taxon>
        <taxon>Methylobacteriaceae</taxon>
        <taxon>Methylobacterium</taxon>
    </lineage>
</organism>
<evidence type="ECO:0000256" key="6">
    <source>
        <dbReference type="ARBA" id="ARBA00022777"/>
    </source>
</evidence>
<dbReference type="PROSITE" id="PS50109">
    <property type="entry name" value="HIS_KIN"/>
    <property type="match status" value="1"/>
</dbReference>
<feature type="domain" description="HAMP" evidence="13">
    <location>
        <begin position="836"/>
        <end position="888"/>
    </location>
</feature>
<evidence type="ECO:0000256" key="9">
    <source>
        <dbReference type="SAM" id="Coils"/>
    </source>
</evidence>
<evidence type="ECO:0000259" key="12">
    <source>
        <dbReference type="PROSITE" id="PS50110"/>
    </source>
</evidence>
<keyword evidence="5" id="KW-0808">Transferase</keyword>
<dbReference type="Gene3D" id="1.10.287.130">
    <property type="match status" value="1"/>
</dbReference>
<evidence type="ECO:0000256" key="5">
    <source>
        <dbReference type="ARBA" id="ARBA00022679"/>
    </source>
</evidence>
<reference evidence="15" key="1">
    <citation type="journal article" date="2019" name="Int. J. Syst. Evol. Microbiol.">
        <title>The Global Catalogue of Microorganisms (GCM) 10K type strain sequencing project: providing services to taxonomists for standard genome sequencing and annotation.</title>
        <authorList>
            <consortium name="The Broad Institute Genomics Platform"/>
            <consortium name="The Broad Institute Genome Sequencing Center for Infectious Disease"/>
            <person name="Wu L."/>
            <person name="Ma J."/>
        </authorList>
    </citation>
    <scope>NUCLEOTIDE SEQUENCE [LARGE SCALE GENOMIC DNA]</scope>
    <source>
        <strain evidence="15">NBRC 107715</strain>
    </source>
</reference>
<dbReference type="SMART" id="SM00304">
    <property type="entry name" value="HAMP"/>
    <property type="match status" value="10"/>
</dbReference>
<dbReference type="Gene3D" id="3.40.50.2300">
    <property type="match status" value="3"/>
</dbReference>
<dbReference type="Gene3D" id="3.30.565.10">
    <property type="entry name" value="Histidine kinase-like ATPase, C-terminal domain"/>
    <property type="match status" value="1"/>
</dbReference>
<feature type="domain" description="Histidine kinase" evidence="11">
    <location>
        <begin position="1253"/>
        <end position="1480"/>
    </location>
</feature>
<dbReference type="SUPFAM" id="SSF58104">
    <property type="entry name" value="Methyl-accepting chemotaxis protein (MCP) signaling domain"/>
    <property type="match status" value="3"/>
</dbReference>
<dbReference type="Pfam" id="PF13185">
    <property type="entry name" value="GAF_2"/>
    <property type="match status" value="1"/>
</dbReference>
<dbReference type="Pfam" id="PF02518">
    <property type="entry name" value="HATPase_c"/>
    <property type="match status" value="1"/>
</dbReference>
<dbReference type="Pfam" id="PF18947">
    <property type="entry name" value="HAMP_2"/>
    <property type="match status" value="2"/>
</dbReference>
<dbReference type="InterPro" id="IPR003660">
    <property type="entry name" value="HAMP_dom"/>
</dbReference>
<feature type="domain" description="Response regulatory" evidence="12">
    <location>
        <begin position="1792"/>
        <end position="1909"/>
    </location>
</feature>
<sequence>MTPTTQIEPRLLLKSLRAFRKGDFSVRLPLDLTGIDGEIAQAFNDIVELNQGLARELDRVARTVGKDGRIGERGKLPAATGCWVECIDSVNSMIGDLVQPTTEVARVIGAVAKGDLGQTMQIEIEGRPLRGEFLRIGKVVNTMVDQLNSFASEVTRVAREVGSEGKLGGQAEVKGVGGTWKDLTDNVNLMAANLTGQVRNIAEVTTAVANGDLSKKITVDVKGEILDLKSTFNTMVDQLNSFASEVTRVAKEVGSEGKLGGQAQVKGVGGVWKDLTDNVNMMAENLTSQVRNIAEVTTAVARGDLSKKITVDVKGEILALKLTINTMVDQLNSFASEVTRVAREVGTEGKLGGQAQVEGVGGTWKDLTDNVNMMAENLTGQVRNIAEVTTAVANGDLSKKITVDVRGEILELKNTINTMVDQLNSFASEVTRVAKEVGSEGKLGGQAQVKGVAGTWADLTDNVNLMAENLTGQVRNIAEVTTAVANGDLSKKITVDVRGEILELKNTINTMVDQLNSFASEVTRVAKEVGSEGKLGGQARVEGVAGTWADLTNNVNLMAENLTGQVRNIAEVTTAVANGDLSKKITVDVRGEILELKLTINTMVDQLNSFASEVTRVAREVGTEGKLGGQAQVKGVGGVWKGLTDNVNMMAANLTGQVRNIAEVTTAVANGDLSKKITVAVEGEILELKSTINTMVDQLNSFASEVTRVAREVGIEGKLGGQAQVRGVGGTWKDLTDNVNMMAANLTGQVRNIAEVTTAVANGDLSKKITVDVRGEILELKSTINTMVDQLNSFASEVTRVAREVGTEGKLGGQAQVRGVGGTWKDLTDNVNMMAANLTGQVRGIASVVTAVAQGDLKRKLSVDAKGEIAALANTVNEMIETLATFADQVTNVAREVGVEGKLGGQARVPGAAGLWRDLTDNVNQLAANLTTQVRAIAEVATAVTKGDLARSISVEASGEVASLKDNINEMIRNLRDTTLKNAEQDWLKTNLAKFTRMLQGERDLATVSNLILSEIAPLVSAHRGVFYMVENEGTEPTLELVASYAFTERKNLSNRYRMRQGLVGQCAFEKKRILLTNVPGDYITIGSALGEAAPLNIIVLPVLFEQEVRAVIELASFNRFSETHQSFLDQLTESIGIVLNTIAANMRTEGLLKQSQLLTSELQSQQEELKKTNDRLELQAASLQQSEDLLKNQRERLQLTNEELEEKARLLEIQKKEVEGKNREVSIAKTALEEKAEQLALTSRYKSQFLANMSHELRTPLNSLLILSKLLSENRDGNLSDKQREFAKTINAAGTDLLSLINDILDLSKIESGTVSLELGDIALQDLVDHLERTFRHLAVERSIAFEIALAPGLPRVVRTDSKRLQQVLRNLLSNAFKFTEKGGVTLTIASAEGSPLRAGSQWLALAVADTGIGIPEDKQRIIFEAFQQADGTTSRKYGGTGLGLAISREIARLLGGEIVLDSRPGEGSTFTLFLPFEPPASAGAGRLAEFGEGNGIAIARQLSGATALSASADDRHAVGNGDYIVLIIEDDAMFASVLLELARERGFKGLIAQDGAAALALAHRYKPHAITLDIGLPDMDGWALLDLLKNDARTRHIPIHVISVNDEKKRGLRAGAFGFLEKPVDREGLLKALERSKDFITRPVRNLLLVEDDENQRASITALLKDEDVNVCGFGTASAALEAVDGGRFDCAIIDLGLPDMRGADLIEQIRGVDGGEELPIIVYTGQDLTAAEEKHLKQSASTVILKDTTSPDRLLEETALFLHRTIGAVPADEQIIVPRKETASLEGCRIILVDDDLRNIFSLTSALEQYDLEVLFAENGRDGIELLKANPNVDAMLVDIMMPGMDGYETMREIRSHDAFRTLPLIAVTAKAMKGDREKCLEAGASDYVSKPVDIDQLLAVLRVQLGRRGSGADGARADGPTDAGKLLP</sequence>
<feature type="coiled-coil region" evidence="9">
    <location>
        <begin position="1156"/>
        <end position="1225"/>
    </location>
</feature>
<evidence type="ECO:0000256" key="3">
    <source>
        <dbReference type="ARBA" id="ARBA00012438"/>
    </source>
</evidence>
<keyword evidence="7" id="KW-0902">Two-component regulatory system</keyword>
<dbReference type="SUPFAM" id="SSF55874">
    <property type="entry name" value="ATPase domain of HSP90 chaperone/DNA topoisomerase II/histidine kinase"/>
    <property type="match status" value="1"/>
</dbReference>
<dbReference type="GO" id="GO:0016491">
    <property type="term" value="F:oxidoreductase activity"/>
    <property type="evidence" value="ECO:0007669"/>
    <property type="project" value="UniProtKB-KW"/>
</dbReference>
<dbReference type="InterPro" id="IPR036890">
    <property type="entry name" value="HATPase_C_sf"/>
</dbReference>
<feature type="domain" description="HAMP" evidence="13">
    <location>
        <begin position="376"/>
        <end position="428"/>
    </location>
</feature>
<dbReference type="InterPro" id="IPR003661">
    <property type="entry name" value="HisK_dim/P_dom"/>
</dbReference>
<feature type="domain" description="HAMP" evidence="13">
    <location>
        <begin position="744"/>
        <end position="796"/>
    </location>
</feature>
<evidence type="ECO:0000256" key="4">
    <source>
        <dbReference type="ARBA" id="ARBA00022553"/>
    </source>
</evidence>